<reference evidence="4 5" key="1">
    <citation type="journal article" date="2015" name="Genome Biol. Evol.">
        <title>Phylogenomic analyses indicate that early fungi evolved digesting cell walls of algal ancestors of land plants.</title>
        <authorList>
            <person name="Chang Y."/>
            <person name="Wang S."/>
            <person name="Sekimoto S."/>
            <person name="Aerts A.L."/>
            <person name="Choi C."/>
            <person name="Clum A."/>
            <person name="LaButti K.M."/>
            <person name="Lindquist E.A."/>
            <person name="Yee Ngan C."/>
            <person name="Ohm R.A."/>
            <person name="Salamov A.A."/>
            <person name="Grigoriev I.V."/>
            <person name="Spatafora J.W."/>
            <person name="Berbee M.L."/>
        </authorList>
    </citation>
    <scope>NUCLEOTIDE SEQUENCE [LARGE SCALE GENOMIC DNA]</scope>
    <source>
        <strain evidence="4 5">JEL478</strain>
    </source>
</reference>
<dbReference type="PRINTS" id="PR01693">
    <property type="entry name" value="CYANASE"/>
</dbReference>
<dbReference type="SUPFAM" id="SSF55234">
    <property type="entry name" value="Cyanase C-terminal domain"/>
    <property type="match status" value="1"/>
</dbReference>
<evidence type="ECO:0000313" key="5">
    <source>
        <dbReference type="Proteomes" id="UP000070544"/>
    </source>
</evidence>
<dbReference type="Pfam" id="PF02560">
    <property type="entry name" value="Cyanate_lyase"/>
    <property type="match status" value="1"/>
</dbReference>
<dbReference type="Gene3D" id="1.10.260.40">
    <property type="entry name" value="lambda repressor-like DNA-binding domains"/>
    <property type="match status" value="1"/>
</dbReference>
<feature type="domain" description="Cyanate lyase C-terminal" evidence="3">
    <location>
        <begin position="48"/>
        <end position="116"/>
    </location>
</feature>
<evidence type="ECO:0000256" key="1">
    <source>
        <dbReference type="ARBA" id="ARBA00003561"/>
    </source>
</evidence>
<evidence type="ECO:0000313" key="4">
    <source>
        <dbReference type="EMBL" id="KXS14026.1"/>
    </source>
</evidence>
<dbReference type="InterPro" id="IPR003712">
    <property type="entry name" value="Cyanate_lyase_C"/>
</dbReference>
<dbReference type="InterPro" id="IPR036581">
    <property type="entry name" value="Cyanate_lyase_C_sf"/>
</dbReference>
<protein>
    <submittedName>
        <fullName evidence="4">Cyanase</fullName>
    </submittedName>
</protein>
<dbReference type="PANTHER" id="PTHR34186:SF2">
    <property type="entry name" value="CYANATE HYDRATASE"/>
    <property type="match status" value="1"/>
</dbReference>
<dbReference type="EMBL" id="KQ965772">
    <property type="protein sequence ID" value="KXS14026.1"/>
    <property type="molecule type" value="Genomic_DNA"/>
</dbReference>
<dbReference type="InterPro" id="IPR010982">
    <property type="entry name" value="Lambda_DNA-bd_dom_sf"/>
</dbReference>
<gene>
    <name evidence="4" type="ORF">M427DRAFT_136102</name>
</gene>
<dbReference type="Proteomes" id="UP000070544">
    <property type="component" value="Unassembled WGS sequence"/>
</dbReference>
<organism evidence="4 5">
    <name type="scientific">Gonapodya prolifera (strain JEL478)</name>
    <name type="common">Monoblepharis prolifera</name>
    <dbReference type="NCBI Taxonomy" id="1344416"/>
    <lineage>
        <taxon>Eukaryota</taxon>
        <taxon>Fungi</taxon>
        <taxon>Fungi incertae sedis</taxon>
        <taxon>Chytridiomycota</taxon>
        <taxon>Chytridiomycota incertae sedis</taxon>
        <taxon>Monoblepharidomycetes</taxon>
        <taxon>Monoblepharidales</taxon>
        <taxon>Gonapodyaceae</taxon>
        <taxon>Gonapodya</taxon>
    </lineage>
</organism>
<dbReference type="OrthoDB" id="2131658at2759"/>
<dbReference type="AlphaFoldDB" id="A0A139AB45"/>
<proteinExistence type="predicted"/>
<keyword evidence="2" id="KW-0456">Lyase</keyword>
<comment type="function">
    <text evidence="1">Catalyzes the reaction of cyanate with bicarbonate to produce ammonia and carbon dioxide.</text>
</comment>
<dbReference type="SMART" id="SM01116">
    <property type="entry name" value="Cyanate_lyase"/>
    <property type="match status" value="1"/>
</dbReference>
<dbReference type="GO" id="GO:0008824">
    <property type="term" value="F:cyanate hydratase activity"/>
    <property type="evidence" value="ECO:0007669"/>
    <property type="project" value="InterPro"/>
</dbReference>
<dbReference type="GO" id="GO:0003677">
    <property type="term" value="F:DNA binding"/>
    <property type="evidence" value="ECO:0007669"/>
    <property type="project" value="InterPro"/>
</dbReference>
<dbReference type="InterPro" id="IPR008076">
    <property type="entry name" value="Cyanase"/>
</dbReference>
<dbReference type="STRING" id="1344416.A0A139AB45"/>
<evidence type="ECO:0000256" key="2">
    <source>
        <dbReference type="ARBA" id="ARBA00023239"/>
    </source>
</evidence>
<accession>A0A139AB45</accession>
<name>A0A139AB45_GONPJ</name>
<sequence>MDALFEAKKEKGLSFADLAKSVGKDEVFAASLFYAQNRAESGDVAALSDALGVPKETLSIVLVYGTTLKAVVHEKFGDGIMSAVMEFKMTVDKEKWNGSDYVKVTLLGKFLPYRKW</sequence>
<dbReference type="Gene3D" id="3.30.1160.10">
    <property type="entry name" value="Cyanate lyase, C-terminal domain"/>
    <property type="match status" value="1"/>
</dbReference>
<dbReference type="PANTHER" id="PTHR34186">
    <property type="entry name" value="CYANATE HYDRATASE"/>
    <property type="match status" value="1"/>
</dbReference>
<evidence type="ECO:0000259" key="3">
    <source>
        <dbReference type="SMART" id="SM01116"/>
    </source>
</evidence>
<keyword evidence="5" id="KW-1185">Reference proteome</keyword>
<dbReference type="SUPFAM" id="SSF47413">
    <property type="entry name" value="lambda repressor-like DNA-binding domains"/>
    <property type="match status" value="1"/>
</dbReference>